<gene>
    <name evidence="1" type="ORF">EKH79_04780</name>
</gene>
<dbReference type="InterPro" id="IPR016181">
    <property type="entry name" value="Acyl_CoA_acyltransferase"/>
</dbReference>
<reference evidence="1 2" key="1">
    <citation type="submission" date="2018-12" db="EMBL/GenBank/DDBJ databases">
        <title>Dyella dinghuensis sp. nov. DHOA06 and Dyella choica sp. nov. 4M-K27, isolated from forest soil.</title>
        <authorList>
            <person name="Qiu L.-H."/>
            <person name="Gao Z.-H."/>
        </authorList>
    </citation>
    <scope>NUCLEOTIDE SEQUENCE [LARGE SCALE GENOMIC DNA]</scope>
    <source>
        <strain evidence="1 2">DHOA06</strain>
    </source>
</reference>
<proteinExistence type="predicted"/>
<keyword evidence="1" id="KW-0808">Transferase</keyword>
<evidence type="ECO:0000313" key="1">
    <source>
        <dbReference type="EMBL" id="RUL66014.1"/>
    </source>
</evidence>
<dbReference type="AlphaFoldDB" id="A0A3S0RUN7"/>
<keyword evidence="2" id="KW-1185">Reference proteome</keyword>
<dbReference type="GO" id="GO:0016740">
    <property type="term" value="F:transferase activity"/>
    <property type="evidence" value="ECO:0007669"/>
    <property type="project" value="UniProtKB-KW"/>
</dbReference>
<protein>
    <submittedName>
        <fullName evidence="1">GNAT family N-acetyltransferase</fullName>
    </submittedName>
</protein>
<organism evidence="1 2">
    <name type="scientific">Dyella dinghuensis</name>
    <dbReference type="NCBI Taxonomy" id="1920169"/>
    <lineage>
        <taxon>Bacteria</taxon>
        <taxon>Pseudomonadati</taxon>
        <taxon>Pseudomonadota</taxon>
        <taxon>Gammaproteobacteria</taxon>
        <taxon>Lysobacterales</taxon>
        <taxon>Rhodanobacteraceae</taxon>
        <taxon>Dyella</taxon>
    </lineage>
</organism>
<evidence type="ECO:0000313" key="2">
    <source>
        <dbReference type="Proteomes" id="UP000267077"/>
    </source>
</evidence>
<sequence>MDYIGKPESKSPSNCSDAEIADFMVLVLAGGEVTQQGLENRVRSAVRLSFLREGESLVGVAALKRPNSEYRSSVASMAGFALPSSNFPYELGWVFILPSARGKKYSLLISKALLASAGTEGVFATSRADNPLMHRTLGKLGFSSSGNAYSSRRGGYKLQLFVREPPIGYFLTIDG</sequence>
<name>A0A3S0RUN7_9GAMM</name>
<accession>A0A3S0RUN7</accession>
<dbReference type="Gene3D" id="3.40.630.30">
    <property type="match status" value="1"/>
</dbReference>
<dbReference type="OrthoDB" id="5948281at2"/>
<dbReference type="Proteomes" id="UP000267077">
    <property type="component" value="Unassembled WGS sequence"/>
</dbReference>
<comment type="caution">
    <text evidence="1">The sequence shown here is derived from an EMBL/GenBank/DDBJ whole genome shotgun (WGS) entry which is preliminary data.</text>
</comment>
<dbReference type="EMBL" id="RYZR01000003">
    <property type="protein sequence ID" value="RUL66014.1"/>
    <property type="molecule type" value="Genomic_DNA"/>
</dbReference>
<dbReference type="SUPFAM" id="SSF55729">
    <property type="entry name" value="Acyl-CoA N-acyltransferases (Nat)"/>
    <property type="match status" value="1"/>
</dbReference>
<dbReference type="RefSeq" id="WP_126672641.1">
    <property type="nucleotide sequence ID" value="NZ_RYZR01000003.1"/>
</dbReference>